<feature type="region of interest" description="Disordered" evidence="1">
    <location>
        <begin position="282"/>
        <end position="398"/>
    </location>
</feature>
<evidence type="ECO:0000313" key="3">
    <source>
        <dbReference type="Proteomes" id="UP000653305"/>
    </source>
</evidence>
<accession>A0A830BZQ2</accession>
<feature type="compositionally biased region" description="Basic and acidic residues" evidence="1">
    <location>
        <begin position="374"/>
        <end position="392"/>
    </location>
</feature>
<dbReference type="PANTHER" id="PTHR37241:SF1">
    <property type="entry name" value="NEUROFILAMENT HEAVY PROTEIN"/>
    <property type="match status" value="1"/>
</dbReference>
<dbReference type="AlphaFoldDB" id="A0A830BZQ2"/>
<feature type="compositionally biased region" description="Basic and acidic residues" evidence="1">
    <location>
        <begin position="288"/>
        <end position="314"/>
    </location>
</feature>
<dbReference type="PANTHER" id="PTHR37241">
    <property type="entry name" value="NEUROFILAMENT HEAVY PROTEIN"/>
    <property type="match status" value="1"/>
</dbReference>
<evidence type="ECO:0000313" key="2">
    <source>
        <dbReference type="EMBL" id="GFP88685.1"/>
    </source>
</evidence>
<dbReference type="EMBL" id="BMAC01000170">
    <property type="protein sequence ID" value="GFP88685.1"/>
    <property type="molecule type" value="Genomic_DNA"/>
</dbReference>
<feature type="compositionally biased region" description="Basic and acidic residues" evidence="1">
    <location>
        <begin position="329"/>
        <end position="348"/>
    </location>
</feature>
<organism evidence="2 3">
    <name type="scientific">Phtheirospermum japonicum</name>
    <dbReference type="NCBI Taxonomy" id="374723"/>
    <lineage>
        <taxon>Eukaryota</taxon>
        <taxon>Viridiplantae</taxon>
        <taxon>Streptophyta</taxon>
        <taxon>Embryophyta</taxon>
        <taxon>Tracheophyta</taxon>
        <taxon>Spermatophyta</taxon>
        <taxon>Magnoliopsida</taxon>
        <taxon>eudicotyledons</taxon>
        <taxon>Gunneridae</taxon>
        <taxon>Pentapetalae</taxon>
        <taxon>asterids</taxon>
        <taxon>lamiids</taxon>
        <taxon>Lamiales</taxon>
        <taxon>Orobanchaceae</taxon>
        <taxon>Orobanchaceae incertae sedis</taxon>
        <taxon>Phtheirospermum</taxon>
    </lineage>
</organism>
<proteinExistence type="predicted"/>
<gene>
    <name evidence="2" type="ORF">PHJA_001012200</name>
</gene>
<name>A0A830BZQ2_9LAMI</name>
<dbReference type="OrthoDB" id="785936at2759"/>
<reference evidence="2" key="1">
    <citation type="submission" date="2020-07" db="EMBL/GenBank/DDBJ databases">
        <title>Ethylene signaling mediates host invasion by parasitic plants.</title>
        <authorList>
            <person name="Yoshida S."/>
        </authorList>
    </citation>
    <scope>NUCLEOTIDE SEQUENCE</scope>
    <source>
        <strain evidence="2">Okayama</strain>
    </source>
</reference>
<keyword evidence="3" id="KW-1185">Reference proteome</keyword>
<dbReference type="Proteomes" id="UP000653305">
    <property type="component" value="Unassembled WGS sequence"/>
</dbReference>
<protein>
    <submittedName>
        <fullName evidence="2">Uncharacterized protein</fullName>
    </submittedName>
</protein>
<comment type="caution">
    <text evidence="2">The sequence shown here is derived from an EMBL/GenBank/DDBJ whole genome shotgun (WGS) entry which is preliminary data.</text>
</comment>
<feature type="compositionally biased region" description="Low complexity" evidence="1">
    <location>
        <begin position="488"/>
        <end position="504"/>
    </location>
</feature>
<feature type="compositionally biased region" description="Acidic residues" evidence="1">
    <location>
        <begin position="364"/>
        <end position="373"/>
    </location>
</feature>
<sequence length="618" mass="69727">MAENQENSSKILPISSSENRDSFFSDAEAFEGDEEFYEEIEAPKFVDFTVPDHFCPDDRYWFCHRVGCDQKHEEEMDSEAIYKKFVLRVMAARSPNVRPRKILDRNASRKCPLSAPPKPSKPRLSKMDLISSFSKKTVDDEEKVVRPIPKPRPTPVTKSKPIAAKYLTTPRNKNCTQNENSFLSVQNPKAINTEVPKSRMVAKALVFHSPKKKTVKVKTSVELRTPVSKLCQGMHKLEITSKKPSKSLSKSCSSRDLRCRRVPEETLSKSGKSIKCKINGKLSQQKASKNEENQEIKQQEFELQKSTHEEKCLEQEVSGDGNANVNNLSERERDENEFLDADNDKENAADTDGNANVNNSSEGERDENEFLDGDNDKENAAATDENRMHNENPKQNGRKVLAMNDQSGQVRKKVTQAQDRNLKESLISCSSTVVKLKKPKATNPKPFRLRTDERGILKETKLERRPEHVAPQTQSVTLSSTLLLSGKSQMKKQGNDNNNNNIQGPPIPKGPESKKHRDGNAMQRLEKFRKTSSPLQKRCIRPRGLVSTKKELTPFLIPGQKLEVIHENSPEVLELKVRKANNAPPGDDAAAWSSLHGRRPITVATPHVPTRTCPKKLK</sequence>
<feature type="region of interest" description="Disordered" evidence="1">
    <location>
        <begin position="488"/>
        <end position="519"/>
    </location>
</feature>
<evidence type="ECO:0000256" key="1">
    <source>
        <dbReference type="SAM" id="MobiDB-lite"/>
    </source>
</evidence>